<proteinExistence type="predicted"/>
<dbReference type="Proteomes" id="UP000036097">
    <property type="component" value="Unassembled WGS sequence"/>
</dbReference>
<protein>
    <recommendedName>
        <fullName evidence="4">CopL family metal-binding regulatory protein</fullName>
    </recommendedName>
</protein>
<evidence type="ECO:0000256" key="1">
    <source>
        <dbReference type="SAM" id="MobiDB-lite"/>
    </source>
</evidence>
<keyword evidence="3" id="KW-1185">Reference proteome</keyword>
<evidence type="ECO:0000313" key="3">
    <source>
        <dbReference type="Proteomes" id="UP000036097"/>
    </source>
</evidence>
<organism evidence="2 3">
    <name type="scientific">Photobacterium aquae</name>
    <dbReference type="NCBI Taxonomy" id="1195763"/>
    <lineage>
        <taxon>Bacteria</taxon>
        <taxon>Pseudomonadati</taxon>
        <taxon>Pseudomonadota</taxon>
        <taxon>Gammaproteobacteria</taxon>
        <taxon>Vibrionales</taxon>
        <taxon>Vibrionaceae</taxon>
        <taxon>Photobacterium</taxon>
    </lineage>
</organism>
<name>A0A0J1GX80_9GAMM</name>
<feature type="compositionally biased region" description="Low complexity" evidence="1">
    <location>
        <begin position="80"/>
        <end position="95"/>
    </location>
</feature>
<feature type="region of interest" description="Disordered" evidence="1">
    <location>
        <begin position="74"/>
        <end position="95"/>
    </location>
</feature>
<accession>A0A0J1GX80</accession>
<dbReference type="AlphaFoldDB" id="A0A0J1GX80"/>
<reference evidence="2 3" key="1">
    <citation type="submission" date="2015-05" db="EMBL/GenBank/DDBJ databases">
        <title>Photobacterium galathea sp. nov.</title>
        <authorList>
            <person name="Machado H."/>
            <person name="Gram L."/>
        </authorList>
    </citation>
    <scope>NUCLEOTIDE SEQUENCE [LARGE SCALE GENOMIC DNA]</scope>
    <source>
        <strain evidence="2 3">CGMCC 1.12159</strain>
    </source>
</reference>
<evidence type="ECO:0000313" key="2">
    <source>
        <dbReference type="EMBL" id="KLV04250.1"/>
    </source>
</evidence>
<dbReference type="EMBL" id="LDOT01000023">
    <property type="protein sequence ID" value="KLV04250.1"/>
    <property type="molecule type" value="Genomic_DNA"/>
</dbReference>
<sequence length="164" mass="17821">MRFTSHRIFWIALFSIFTMLMSSIVSSAPLMTFQMLSDGAIPTLEAVTGQDDREPNHRSTDHHHEAPCSAAMMATHHAESPSVPAHPAASSSNTASNAQHAMANCNDSQDMPHNCCSAACISVFAFLPRLKQSIVRQAQLVPFTPDVIAMVPAHPQSLYRPPIA</sequence>
<gene>
    <name evidence="2" type="ORF">ABT56_15875</name>
</gene>
<dbReference type="PATRIC" id="fig|1195763.3.peg.3383"/>
<comment type="caution">
    <text evidence="2">The sequence shown here is derived from an EMBL/GenBank/DDBJ whole genome shotgun (WGS) entry which is preliminary data.</text>
</comment>
<dbReference type="STRING" id="1195763.ABT56_15875"/>
<evidence type="ECO:0008006" key="4">
    <source>
        <dbReference type="Google" id="ProtNLM"/>
    </source>
</evidence>